<reference evidence="7" key="1">
    <citation type="submission" date="2023-05" db="EMBL/GenBank/DDBJ databases">
        <title>Anaerotaeda fermentans gen. nov., sp. nov., a novel anaerobic planctomycete of the new family within the order Sedimentisphaerales isolated from Taman Peninsula, Russia.</title>
        <authorList>
            <person name="Khomyakova M.A."/>
            <person name="Merkel A.Y."/>
            <person name="Slobodkin A.I."/>
        </authorList>
    </citation>
    <scope>NUCLEOTIDE SEQUENCE</scope>
    <source>
        <strain evidence="7">M17dextr</strain>
    </source>
</reference>
<evidence type="ECO:0000313" key="7">
    <source>
        <dbReference type="EMBL" id="MDI6451155.1"/>
    </source>
</evidence>
<dbReference type="GO" id="GO:0006298">
    <property type="term" value="P:mismatch repair"/>
    <property type="evidence" value="ECO:0007669"/>
    <property type="project" value="InterPro"/>
</dbReference>
<dbReference type="Proteomes" id="UP001431776">
    <property type="component" value="Unassembled WGS sequence"/>
</dbReference>
<evidence type="ECO:0000256" key="6">
    <source>
        <dbReference type="ARBA" id="ARBA00029466"/>
    </source>
</evidence>
<evidence type="ECO:0000313" key="8">
    <source>
        <dbReference type="Proteomes" id="UP001431776"/>
    </source>
</evidence>
<sequence>MIEHVLSEGQDYSPRRGPIRSEDTTSELFVRRLVHSLGYRYRLHVRSLPGTPDLVFPRLRKVINVNGCFWHMHGCPRCRVPSSRRDYWIGKMQRNAARDKRTRRQLQRDGWGVMVIWECQIRLSHKE</sequence>
<comment type="caution">
    <text evidence="7">The sequence shown here is derived from an EMBL/GenBank/DDBJ whole genome shotgun (WGS) entry which is preliminary data.</text>
</comment>
<keyword evidence="2 7" id="KW-0255">Endonuclease</keyword>
<keyword evidence="4" id="KW-0378">Hydrolase</keyword>
<dbReference type="NCBIfam" id="TIGR00632">
    <property type="entry name" value="vsr"/>
    <property type="match status" value="1"/>
</dbReference>
<dbReference type="Pfam" id="PF03852">
    <property type="entry name" value="Vsr"/>
    <property type="match status" value="1"/>
</dbReference>
<keyword evidence="3" id="KW-0227">DNA damage</keyword>
<organism evidence="7 8">
    <name type="scientific">Anaerobaca lacustris</name>
    <dbReference type="NCBI Taxonomy" id="3044600"/>
    <lineage>
        <taxon>Bacteria</taxon>
        <taxon>Pseudomonadati</taxon>
        <taxon>Planctomycetota</taxon>
        <taxon>Phycisphaerae</taxon>
        <taxon>Sedimentisphaerales</taxon>
        <taxon>Anaerobacaceae</taxon>
        <taxon>Anaerobaca</taxon>
    </lineage>
</organism>
<dbReference type="AlphaFoldDB" id="A0AAW6TZU7"/>
<dbReference type="EMBL" id="JASCXX010000029">
    <property type="protein sequence ID" value="MDI6451155.1"/>
    <property type="molecule type" value="Genomic_DNA"/>
</dbReference>
<proteinExistence type="inferred from homology"/>
<dbReference type="InterPro" id="IPR004603">
    <property type="entry name" value="DNA_mismatch_endonuc_vsr"/>
</dbReference>
<protein>
    <submittedName>
        <fullName evidence="7">Very short patch repair endonuclease</fullName>
    </submittedName>
</protein>
<dbReference type="Gene3D" id="3.40.960.10">
    <property type="entry name" value="VSR Endonuclease"/>
    <property type="match status" value="1"/>
</dbReference>
<comment type="similarity">
    <text evidence="6">Belongs to the Vsr family.</text>
</comment>
<keyword evidence="1" id="KW-0540">Nuclease</keyword>
<evidence type="ECO:0000256" key="4">
    <source>
        <dbReference type="ARBA" id="ARBA00022801"/>
    </source>
</evidence>
<evidence type="ECO:0000256" key="3">
    <source>
        <dbReference type="ARBA" id="ARBA00022763"/>
    </source>
</evidence>
<evidence type="ECO:0000256" key="5">
    <source>
        <dbReference type="ARBA" id="ARBA00023204"/>
    </source>
</evidence>
<dbReference type="GO" id="GO:0004519">
    <property type="term" value="F:endonuclease activity"/>
    <property type="evidence" value="ECO:0007669"/>
    <property type="project" value="UniProtKB-KW"/>
</dbReference>
<keyword evidence="5" id="KW-0234">DNA repair</keyword>
<dbReference type="RefSeq" id="WP_349246564.1">
    <property type="nucleotide sequence ID" value="NZ_JASCXX010000029.1"/>
</dbReference>
<dbReference type="SUPFAM" id="SSF52980">
    <property type="entry name" value="Restriction endonuclease-like"/>
    <property type="match status" value="1"/>
</dbReference>
<gene>
    <name evidence="7" type="ORF">QJ522_18985</name>
</gene>
<accession>A0AAW6TZU7</accession>
<dbReference type="InterPro" id="IPR011335">
    <property type="entry name" value="Restrct_endonuc-II-like"/>
</dbReference>
<evidence type="ECO:0000256" key="1">
    <source>
        <dbReference type="ARBA" id="ARBA00022722"/>
    </source>
</evidence>
<dbReference type="GO" id="GO:0016787">
    <property type="term" value="F:hydrolase activity"/>
    <property type="evidence" value="ECO:0007669"/>
    <property type="project" value="UniProtKB-KW"/>
</dbReference>
<evidence type="ECO:0000256" key="2">
    <source>
        <dbReference type="ARBA" id="ARBA00022759"/>
    </source>
</evidence>
<dbReference type="CDD" id="cd00221">
    <property type="entry name" value="Vsr"/>
    <property type="match status" value="1"/>
</dbReference>
<name>A0AAW6TZU7_9BACT</name>
<keyword evidence="8" id="KW-1185">Reference proteome</keyword>